<reference evidence="2" key="1">
    <citation type="submission" date="2016-06" db="EMBL/GenBank/DDBJ databases">
        <authorList>
            <person name="Varghese N."/>
            <person name="Submissions Spin"/>
        </authorList>
    </citation>
    <scope>NUCLEOTIDE SEQUENCE [LARGE SCALE GENOMIC DNA]</scope>
    <source>
        <strain evidence="2">DSM 43903</strain>
    </source>
</reference>
<dbReference type="Proteomes" id="UP000199001">
    <property type="component" value="Unassembled WGS sequence"/>
</dbReference>
<protein>
    <submittedName>
        <fullName evidence="1">Uncharacterized protein</fullName>
    </submittedName>
</protein>
<dbReference type="AlphaFoldDB" id="A0A1C6TSV0"/>
<name>A0A1C6TSV0_9ACTN</name>
<organism evidence="1 2">
    <name type="scientific">Micromonospora citrea</name>
    <dbReference type="NCBI Taxonomy" id="47855"/>
    <lineage>
        <taxon>Bacteria</taxon>
        <taxon>Bacillati</taxon>
        <taxon>Actinomycetota</taxon>
        <taxon>Actinomycetes</taxon>
        <taxon>Micromonosporales</taxon>
        <taxon>Micromonosporaceae</taxon>
        <taxon>Micromonospora</taxon>
    </lineage>
</organism>
<proteinExistence type="predicted"/>
<evidence type="ECO:0000313" key="1">
    <source>
        <dbReference type="EMBL" id="SCL44827.1"/>
    </source>
</evidence>
<accession>A0A1C6TSV0</accession>
<keyword evidence="2" id="KW-1185">Reference proteome</keyword>
<dbReference type="EMBL" id="FMHZ01000002">
    <property type="protein sequence ID" value="SCL44827.1"/>
    <property type="molecule type" value="Genomic_DNA"/>
</dbReference>
<sequence>MWVVQSLIITAALASTMIESRGAGKGFACPNLFGSVRNGGVVMGFVRWWPVSPVL</sequence>
<gene>
    <name evidence="1" type="ORF">GA0070606_0471</name>
</gene>
<evidence type="ECO:0000313" key="2">
    <source>
        <dbReference type="Proteomes" id="UP000199001"/>
    </source>
</evidence>
<dbReference type="STRING" id="47855.GA0070606_0471"/>